<evidence type="ECO:0000313" key="3">
    <source>
        <dbReference type="Proteomes" id="UP000694923"/>
    </source>
</evidence>
<keyword evidence="3" id="KW-1185">Reference proteome</keyword>
<dbReference type="CDD" id="cd23409">
    <property type="entry name" value="beta-trefoil_Ricin_PTPRB-like"/>
    <property type="match status" value="1"/>
</dbReference>
<dbReference type="RefSeq" id="XP_008590051.1">
    <property type="nucleotide sequence ID" value="XM_008591829.1"/>
</dbReference>
<dbReference type="PANTHER" id="PTHR36129">
    <property type="entry name" value="ORGANIC SOLUTE TRANSPORTER SUBUNIT BETA-RELATED"/>
    <property type="match status" value="1"/>
</dbReference>
<sequence length="279" mass="30953">MEAGFYMVILTCVIFGNSEGFQIVHVQKQQCLFINQKVGIGLCNGTSQNQQWMWTEDGKLLHVKSALCLGISNSSRGPLRVAIITHCSQAPRWTCYEQEGFLEVENASFFLKKQGPRVVVKKGRKYLHSWMKIDVNEEGKPVNGSLCITKAGLGAEVSVRSARNKAPPHIPTTFNAVANSLEHLTRNTTEAFIKNTTENYRRNSSERQNPTLHMTGITDTPWSTTQPFSGTTEEVTGKGVQSVVREQSQKALPLQNTLLKTPLLQWGDQALCVLAADCT</sequence>
<dbReference type="Proteomes" id="UP000694923">
    <property type="component" value="Unplaced"/>
</dbReference>
<dbReference type="InterPro" id="IPR035992">
    <property type="entry name" value="Ricin_B-like_lectins"/>
</dbReference>
<dbReference type="InterPro" id="IPR052678">
    <property type="entry name" value="OST-beta_subunit"/>
</dbReference>
<dbReference type="PANTHER" id="PTHR36129:SF1">
    <property type="entry name" value="ORGANIC SOLUTE TRANSPORTER SUBUNIT BETA"/>
    <property type="match status" value="1"/>
</dbReference>
<evidence type="ECO:0000313" key="4">
    <source>
        <dbReference type="RefSeq" id="XP_008590051.1"/>
    </source>
</evidence>
<evidence type="ECO:0000256" key="1">
    <source>
        <dbReference type="SAM" id="MobiDB-lite"/>
    </source>
</evidence>
<evidence type="ECO:0000259" key="2">
    <source>
        <dbReference type="Pfam" id="PF00652"/>
    </source>
</evidence>
<dbReference type="Gene3D" id="2.80.10.50">
    <property type="match status" value="1"/>
</dbReference>
<feature type="region of interest" description="Disordered" evidence="1">
    <location>
        <begin position="200"/>
        <end position="231"/>
    </location>
</feature>
<dbReference type="InterPro" id="IPR000772">
    <property type="entry name" value="Ricin_B_lectin"/>
</dbReference>
<protein>
    <submittedName>
        <fullName evidence="4">Uncharacterized protein LOC103607311</fullName>
    </submittedName>
</protein>
<organism evidence="3 4">
    <name type="scientific">Galeopterus variegatus</name>
    <name type="common">Malayan flying lemur</name>
    <name type="synonym">Cynocephalus variegatus</name>
    <dbReference type="NCBI Taxonomy" id="482537"/>
    <lineage>
        <taxon>Eukaryota</taxon>
        <taxon>Metazoa</taxon>
        <taxon>Chordata</taxon>
        <taxon>Craniata</taxon>
        <taxon>Vertebrata</taxon>
        <taxon>Euteleostomi</taxon>
        <taxon>Mammalia</taxon>
        <taxon>Eutheria</taxon>
        <taxon>Euarchontoglires</taxon>
        <taxon>Dermoptera</taxon>
        <taxon>Cynocephalidae</taxon>
        <taxon>Galeopterus</taxon>
    </lineage>
</organism>
<proteinExistence type="predicted"/>
<feature type="domain" description="Ricin B lectin" evidence="2">
    <location>
        <begin position="22"/>
        <end position="94"/>
    </location>
</feature>
<dbReference type="PROSITE" id="PS50231">
    <property type="entry name" value="RICIN_B_LECTIN"/>
    <property type="match status" value="1"/>
</dbReference>
<dbReference type="SUPFAM" id="SSF50370">
    <property type="entry name" value="Ricin B-like lectins"/>
    <property type="match status" value="1"/>
</dbReference>
<dbReference type="GeneID" id="103607311"/>
<feature type="compositionally biased region" description="Polar residues" evidence="1">
    <location>
        <begin position="206"/>
        <end position="231"/>
    </location>
</feature>
<name>A0ABM0SB10_GALVR</name>
<reference evidence="4" key="1">
    <citation type="submission" date="2025-08" db="UniProtKB">
        <authorList>
            <consortium name="RefSeq"/>
        </authorList>
    </citation>
    <scope>IDENTIFICATION</scope>
</reference>
<dbReference type="Pfam" id="PF00652">
    <property type="entry name" value="Ricin_B_lectin"/>
    <property type="match status" value="1"/>
</dbReference>
<gene>
    <name evidence="4" type="primary">LOC103607311</name>
</gene>
<accession>A0ABM0SB10</accession>